<name>A0A1Y2CCQ4_9FUNG</name>
<keyword evidence="1" id="KW-0812">Transmembrane</keyword>
<evidence type="ECO:0000313" key="2">
    <source>
        <dbReference type="EMBL" id="ORY44820.1"/>
    </source>
</evidence>
<accession>A0A1Y2CCQ4</accession>
<protein>
    <submittedName>
        <fullName evidence="2">Uncharacterized protein</fullName>
    </submittedName>
</protein>
<keyword evidence="1" id="KW-1133">Transmembrane helix</keyword>
<comment type="caution">
    <text evidence="2">The sequence shown here is derived from an EMBL/GenBank/DDBJ whole genome shotgun (WGS) entry which is preliminary data.</text>
</comment>
<evidence type="ECO:0000313" key="3">
    <source>
        <dbReference type="Proteomes" id="UP000193642"/>
    </source>
</evidence>
<gene>
    <name evidence="2" type="ORF">BCR33DRAFT_716769</name>
</gene>
<sequence>MAAFIGTVVFLEGIAASTTSNSKGSIHRRAAVDAQLAFSTIFVILVCCGLIWAALAFLCQPKEEERPVFPEMASLASPPRNTQQYIVVVG</sequence>
<organism evidence="2 3">
    <name type="scientific">Rhizoclosmatium globosum</name>
    <dbReference type="NCBI Taxonomy" id="329046"/>
    <lineage>
        <taxon>Eukaryota</taxon>
        <taxon>Fungi</taxon>
        <taxon>Fungi incertae sedis</taxon>
        <taxon>Chytridiomycota</taxon>
        <taxon>Chytridiomycota incertae sedis</taxon>
        <taxon>Chytridiomycetes</taxon>
        <taxon>Chytridiales</taxon>
        <taxon>Chytriomycetaceae</taxon>
        <taxon>Rhizoclosmatium</taxon>
    </lineage>
</organism>
<keyword evidence="3" id="KW-1185">Reference proteome</keyword>
<dbReference type="Proteomes" id="UP000193642">
    <property type="component" value="Unassembled WGS sequence"/>
</dbReference>
<feature type="transmembrane region" description="Helical" evidence="1">
    <location>
        <begin position="39"/>
        <end position="59"/>
    </location>
</feature>
<reference evidence="2 3" key="1">
    <citation type="submission" date="2016-07" db="EMBL/GenBank/DDBJ databases">
        <title>Pervasive Adenine N6-methylation of Active Genes in Fungi.</title>
        <authorList>
            <consortium name="DOE Joint Genome Institute"/>
            <person name="Mondo S.J."/>
            <person name="Dannebaum R.O."/>
            <person name="Kuo R.C."/>
            <person name="Labutti K."/>
            <person name="Haridas S."/>
            <person name="Kuo A."/>
            <person name="Salamov A."/>
            <person name="Ahrendt S.R."/>
            <person name="Lipzen A."/>
            <person name="Sullivan W."/>
            <person name="Andreopoulos W.B."/>
            <person name="Clum A."/>
            <person name="Lindquist E."/>
            <person name="Daum C."/>
            <person name="Ramamoorthy G.K."/>
            <person name="Gryganskyi A."/>
            <person name="Culley D."/>
            <person name="Magnuson J.K."/>
            <person name="James T.Y."/>
            <person name="O'Malley M.A."/>
            <person name="Stajich J.E."/>
            <person name="Spatafora J.W."/>
            <person name="Visel A."/>
            <person name="Grigoriev I.V."/>
        </authorList>
    </citation>
    <scope>NUCLEOTIDE SEQUENCE [LARGE SCALE GENOMIC DNA]</scope>
    <source>
        <strain evidence="2 3">JEL800</strain>
    </source>
</reference>
<proteinExistence type="predicted"/>
<keyword evidence="1" id="KW-0472">Membrane</keyword>
<dbReference type="EMBL" id="MCGO01000021">
    <property type="protein sequence ID" value="ORY44820.1"/>
    <property type="molecule type" value="Genomic_DNA"/>
</dbReference>
<evidence type="ECO:0000256" key="1">
    <source>
        <dbReference type="SAM" id="Phobius"/>
    </source>
</evidence>
<dbReference type="AlphaFoldDB" id="A0A1Y2CCQ4"/>